<sequence length="183" mass="20737">PSYNQYEMRKPRPNGGYVEQGKPRLRNNSTNVPLTKGRPMHENSVNITAPYSFRDALKRNVKNKVIFGTKVSSEGNMLKTAPRLYWIFLSGLDATESSDNIKSYLKDLKDSDSYVCEKLTTRFNGYSSFKIGVPFNLSEELMHPNLWPEGCIIGKYKPHRNKTEAMGTPGDFLAQNTYVTKGS</sequence>
<name>A0A1B6I5L0_9HEMI</name>
<evidence type="ECO:0000256" key="1">
    <source>
        <dbReference type="SAM" id="MobiDB-lite"/>
    </source>
</evidence>
<evidence type="ECO:0000313" key="2">
    <source>
        <dbReference type="EMBL" id="JAS82214.1"/>
    </source>
</evidence>
<feature type="region of interest" description="Disordered" evidence="1">
    <location>
        <begin position="1"/>
        <end position="41"/>
    </location>
</feature>
<feature type="non-terminal residue" evidence="2">
    <location>
        <position position="1"/>
    </location>
</feature>
<accession>A0A1B6I5L0</accession>
<proteinExistence type="predicted"/>
<dbReference type="EMBL" id="GECU01025492">
    <property type="protein sequence ID" value="JAS82214.1"/>
    <property type="molecule type" value="Transcribed_RNA"/>
</dbReference>
<dbReference type="AlphaFoldDB" id="A0A1B6I5L0"/>
<reference evidence="2" key="1">
    <citation type="submission" date="2015-11" db="EMBL/GenBank/DDBJ databases">
        <title>De novo transcriptome assembly of four potential Pierce s Disease insect vectors from Arizona vineyards.</title>
        <authorList>
            <person name="Tassone E.E."/>
        </authorList>
    </citation>
    <scope>NUCLEOTIDE SEQUENCE</scope>
</reference>
<organism evidence="2">
    <name type="scientific">Homalodisca liturata</name>
    <dbReference type="NCBI Taxonomy" id="320908"/>
    <lineage>
        <taxon>Eukaryota</taxon>
        <taxon>Metazoa</taxon>
        <taxon>Ecdysozoa</taxon>
        <taxon>Arthropoda</taxon>
        <taxon>Hexapoda</taxon>
        <taxon>Insecta</taxon>
        <taxon>Pterygota</taxon>
        <taxon>Neoptera</taxon>
        <taxon>Paraneoptera</taxon>
        <taxon>Hemiptera</taxon>
        <taxon>Auchenorrhyncha</taxon>
        <taxon>Membracoidea</taxon>
        <taxon>Cicadellidae</taxon>
        <taxon>Cicadellinae</taxon>
        <taxon>Proconiini</taxon>
        <taxon>Homalodisca</taxon>
    </lineage>
</organism>
<gene>
    <name evidence="2" type="ORF">g.56256</name>
</gene>
<protein>
    <submittedName>
        <fullName evidence="2">Uncharacterized protein</fullName>
    </submittedName>
</protein>